<dbReference type="EMBL" id="JAJSOW010000001">
    <property type="protein sequence ID" value="KAI9201126.1"/>
    <property type="molecule type" value="Genomic_DNA"/>
</dbReference>
<reference evidence="2" key="2">
    <citation type="submission" date="2023-02" db="EMBL/GenBank/DDBJ databases">
        <authorList>
            <person name="Swenson N.G."/>
            <person name="Wegrzyn J.L."/>
            <person name="Mcevoy S.L."/>
        </authorList>
    </citation>
    <scope>NUCLEOTIDE SEQUENCE</scope>
    <source>
        <strain evidence="2">91603</strain>
        <tissue evidence="2">Leaf</tissue>
    </source>
</reference>
<gene>
    <name evidence="2" type="ORF">LWI28_018590</name>
</gene>
<evidence type="ECO:0000313" key="2">
    <source>
        <dbReference type="EMBL" id="KAI9201126.1"/>
    </source>
</evidence>
<proteinExistence type="predicted"/>
<evidence type="ECO:0000256" key="1">
    <source>
        <dbReference type="SAM" id="MobiDB-lite"/>
    </source>
</evidence>
<reference evidence="2" key="1">
    <citation type="journal article" date="2022" name="Plant J.">
        <title>Strategies of tolerance reflected in two North American maple genomes.</title>
        <authorList>
            <person name="McEvoy S.L."/>
            <person name="Sezen U.U."/>
            <person name="Trouern-Trend A."/>
            <person name="McMahon S.M."/>
            <person name="Schaberg P.G."/>
            <person name="Yang J."/>
            <person name="Wegrzyn J.L."/>
            <person name="Swenson N.G."/>
        </authorList>
    </citation>
    <scope>NUCLEOTIDE SEQUENCE</scope>
    <source>
        <strain evidence="2">91603</strain>
    </source>
</reference>
<sequence length="129" mass="14571">MAWLARALARLSESRSTAVMASTVPPTRASRLPTHRPSRARVHTLTAMPMMTKAAPSLVHLHLTTPSPSALHPTPARNRRRKDRVKTQTGQQTRHHSSTALCFTKALWTRAAHHRPRVSTCWDHMESRF</sequence>
<organism evidence="2 3">
    <name type="scientific">Acer negundo</name>
    <name type="common">Box elder</name>
    <dbReference type="NCBI Taxonomy" id="4023"/>
    <lineage>
        <taxon>Eukaryota</taxon>
        <taxon>Viridiplantae</taxon>
        <taxon>Streptophyta</taxon>
        <taxon>Embryophyta</taxon>
        <taxon>Tracheophyta</taxon>
        <taxon>Spermatophyta</taxon>
        <taxon>Magnoliopsida</taxon>
        <taxon>eudicotyledons</taxon>
        <taxon>Gunneridae</taxon>
        <taxon>Pentapetalae</taxon>
        <taxon>rosids</taxon>
        <taxon>malvids</taxon>
        <taxon>Sapindales</taxon>
        <taxon>Sapindaceae</taxon>
        <taxon>Hippocastanoideae</taxon>
        <taxon>Acereae</taxon>
        <taxon>Acer</taxon>
    </lineage>
</organism>
<protein>
    <submittedName>
        <fullName evidence="2">Uncharacterized protein</fullName>
    </submittedName>
</protein>
<dbReference type="AlphaFoldDB" id="A0AAD5JI72"/>
<name>A0AAD5JI72_ACENE</name>
<feature type="region of interest" description="Disordered" evidence="1">
    <location>
        <begin position="64"/>
        <end position="98"/>
    </location>
</feature>
<evidence type="ECO:0000313" key="3">
    <source>
        <dbReference type="Proteomes" id="UP001064489"/>
    </source>
</evidence>
<dbReference type="Proteomes" id="UP001064489">
    <property type="component" value="Chromosome 9"/>
</dbReference>
<comment type="caution">
    <text evidence="2">The sequence shown here is derived from an EMBL/GenBank/DDBJ whole genome shotgun (WGS) entry which is preliminary data.</text>
</comment>
<feature type="region of interest" description="Disordered" evidence="1">
    <location>
        <begin position="14"/>
        <end position="35"/>
    </location>
</feature>
<keyword evidence="3" id="KW-1185">Reference proteome</keyword>
<accession>A0AAD5JI72</accession>